<keyword evidence="3" id="KW-1185">Reference proteome</keyword>
<dbReference type="AlphaFoldDB" id="A0AAD8EAQ0"/>
<reference evidence="2" key="1">
    <citation type="journal article" date="2023" name="IScience">
        <title>Live-bearing cockroach genome reveals convergent evolutionary mechanisms linked to viviparity in insects and beyond.</title>
        <authorList>
            <person name="Fouks B."/>
            <person name="Harrison M.C."/>
            <person name="Mikhailova A.A."/>
            <person name="Marchal E."/>
            <person name="English S."/>
            <person name="Carruthers M."/>
            <person name="Jennings E.C."/>
            <person name="Chiamaka E.L."/>
            <person name="Frigard R.A."/>
            <person name="Pippel M."/>
            <person name="Attardo G.M."/>
            <person name="Benoit J.B."/>
            <person name="Bornberg-Bauer E."/>
            <person name="Tobe S.S."/>
        </authorList>
    </citation>
    <scope>NUCLEOTIDE SEQUENCE</scope>
    <source>
        <strain evidence="2">Stay&amp;Tobe</strain>
    </source>
</reference>
<feature type="compositionally biased region" description="Acidic residues" evidence="1">
    <location>
        <begin position="80"/>
        <end position="90"/>
    </location>
</feature>
<name>A0AAD8EAQ0_DIPPU</name>
<evidence type="ECO:0000313" key="2">
    <source>
        <dbReference type="EMBL" id="KAJ9582882.1"/>
    </source>
</evidence>
<dbReference type="InterPro" id="IPR036691">
    <property type="entry name" value="Endo/exonu/phosph_ase_sf"/>
</dbReference>
<accession>A0AAD8EAQ0</accession>
<proteinExistence type="predicted"/>
<gene>
    <name evidence="2" type="ORF">L9F63_022778</name>
</gene>
<dbReference type="EMBL" id="JASPKZ010007724">
    <property type="protein sequence ID" value="KAJ9582882.1"/>
    <property type="molecule type" value="Genomic_DNA"/>
</dbReference>
<dbReference type="SUPFAM" id="SSF56219">
    <property type="entry name" value="DNase I-like"/>
    <property type="match status" value="1"/>
</dbReference>
<feature type="non-terminal residue" evidence="2">
    <location>
        <position position="1"/>
    </location>
</feature>
<comment type="caution">
    <text evidence="2">The sequence shown here is derived from an EMBL/GenBank/DDBJ whole genome shotgun (WGS) entry which is preliminary data.</text>
</comment>
<organism evidence="2 3">
    <name type="scientific">Diploptera punctata</name>
    <name type="common">Pacific beetle cockroach</name>
    <dbReference type="NCBI Taxonomy" id="6984"/>
    <lineage>
        <taxon>Eukaryota</taxon>
        <taxon>Metazoa</taxon>
        <taxon>Ecdysozoa</taxon>
        <taxon>Arthropoda</taxon>
        <taxon>Hexapoda</taxon>
        <taxon>Insecta</taxon>
        <taxon>Pterygota</taxon>
        <taxon>Neoptera</taxon>
        <taxon>Polyneoptera</taxon>
        <taxon>Dictyoptera</taxon>
        <taxon>Blattodea</taxon>
        <taxon>Blaberoidea</taxon>
        <taxon>Blaberidae</taxon>
        <taxon>Diplopterinae</taxon>
        <taxon>Diploptera</taxon>
    </lineage>
</organism>
<dbReference type="Gene3D" id="3.60.10.10">
    <property type="entry name" value="Endonuclease/exonuclease/phosphatase"/>
    <property type="match status" value="1"/>
</dbReference>
<sequence>MDKIPTSDTVIVLGDFNAKLGKEESFSSVTGKHTLHEQTNTNGELLCDFATVNNLKVMSTQFQHKEIHKDRDRPWPDTWKEEEEEEEEEEEIHKGTWQSPDNNTINQIDHVLTNGNKHELIEDVRSLRGPNIDSDHFLVKNAAKLKGYCKTLYENLIKLDEKEDVNEEWNSIQQAIKESANVTIMKQEVQPRNEWWDEECKEAIKQKNEARQKKLLMNTRMNQESYKIKRNEANKLCKKKKRTWLNMKLNSIELNYKKNETRKFFKDVKSFQKYKAGSLLCRDNE</sequence>
<evidence type="ECO:0000256" key="1">
    <source>
        <dbReference type="SAM" id="MobiDB-lite"/>
    </source>
</evidence>
<feature type="compositionally biased region" description="Basic and acidic residues" evidence="1">
    <location>
        <begin position="68"/>
        <end position="79"/>
    </location>
</feature>
<evidence type="ECO:0000313" key="3">
    <source>
        <dbReference type="Proteomes" id="UP001233999"/>
    </source>
</evidence>
<feature type="region of interest" description="Disordered" evidence="1">
    <location>
        <begin position="68"/>
        <end position="103"/>
    </location>
</feature>
<dbReference type="Proteomes" id="UP001233999">
    <property type="component" value="Unassembled WGS sequence"/>
</dbReference>
<reference evidence="2" key="2">
    <citation type="submission" date="2023-05" db="EMBL/GenBank/DDBJ databases">
        <authorList>
            <person name="Fouks B."/>
        </authorList>
    </citation>
    <scope>NUCLEOTIDE SEQUENCE</scope>
    <source>
        <strain evidence="2">Stay&amp;Tobe</strain>
        <tissue evidence="2">Testes</tissue>
    </source>
</reference>
<protein>
    <recommendedName>
        <fullName evidence="4">Endonuclease/exonuclease/phosphatase domain-containing protein</fullName>
    </recommendedName>
</protein>
<evidence type="ECO:0008006" key="4">
    <source>
        <dbReference type="Google" id="ProtNLM"/>
    </source>
</evidence>